<feature type="signal peptide" evidence="1">
    <location>
        <begin position="1"/>
        <end position="27"/>
    </location>
</feature>
<accession>A0ABN0UL34</accession>
<organism evidence="2 3">
    <name type="scientific">Saccharothrix mutabilis subsp. mutabilis</name>
    <dbReference type="NCBI Taxonomy" id="66855"/>
    <lineage>
        <taxon>Bacteria</taxon>
        <taxon>Bacillati</taxon>
        <taxon>Actinomycetota</taxon>
        <taxon>Actinomycetes</taxon>
        <taxon>Pseudonocardiales</taxon>
        <taxon>Pseudonocardiaceae</taxon>
        <taxon>Saccharothrix</taxon>
    </lineage>
</organism>
<protein>
    <submittedName>
        <fullName evidence="2">Uncharacterized protein</fullName>
    </submittedName>
</protein>
<sequence>MTHTLARRVGAVAAALAIGATGTPALAAAPAGIASAGSADFTKDGRHVVVPPHARCAVEGPTTASSPAVSASGIRFGASDSACTTTVVDPEHNTTTTKSEANGTGFELSALVSAGGPRLKVGKWKVTCDATDAGTTAGWSMGGLSGFAGLPEQIPNNHVHEVKNGNGTVLARVTFSEVVTPQPNDGSIALTLAHFRFTPESGVSGTVKLGETACAPTP</sequence>
<feature type="chain" id="PRO_5045587540" evidence="1">
    <location>
        <begin position="28"/>
        <end position="218"/>
    </location>
</feature>
<dbReference type="Proteomes" id="UP001500416">
    <property type="component" value="Unassembled WGS sequence"/>
</dbReference>
<comment type="caution">
    <text evidence="2">The sequence shown here is derived from an EMBL/GenBank/DDBJ whole genome shotgun (WGS) entry which is preliminary data.</text>
</comment>
<gene>
    <name evidence="2" type="ORF">GCM10010492_63400</name>
</gene>
<proteinExistence type="predicted"/>
<keyword evidence="1" id="KW-0732">Signal</keyword>
<keyword evidence="3" id="KW-1185">Reference proteome</keyword>
<name>A0ABN0UL34_9PSEU</name>
<evidence type="ECO:0000256" key="1">
    <source>
        <dbReference type="SAM" id="SignalP"/>
    </source>
</evidence>
<dbReference type="RefSeq" id="WP_343937854.1">
    <property type="nucleotide sequence ID" value="NZ_BAAABU010000022.1"/>
</dbReference>
<evidence type="ECO:0000313" key="3">
    <source>
        <dbReference type="Proteomes" id="UP001500416"/>
    </source>
</evidence>
<reference evidence="2 3" key="1">
    <citation type="journal article" date="2019" name="Int. J. Syst. Evol. Microbiol.">
        <title>The Global Catalogue of Microorganisms (GCM) 10K type strain sequencing project: providing services to taxonomists for standard genome sequencing and annotation.</title>
        <authorList>
            <consortium name="The Broad Institute Genomics Platform"/>
            <consortium name="The Broad Institute Genome Sequencing Center for Infectious Disease"/>
            <person name="Wu L."/>
            <person name="Ma J."/>
        </authorList>
    </citation>
    <scope>NUCLEOTIDE SEQUENCE [LARGE SCALE GENOMIC DNA]</scope>
    <source>
        <strain evidence="2 3">JCM 3380</strain>
    </source>
</reference>
<evidence type="ECO:0000313" key="2">
    <source>
        <dbReference type="EMBL" id="GAA0254012.1"/>
    </source>
</evidence>
<dbReference type="EMBL" id="BAAABU010000022">
    <property type="protein sequence ID" value="GAA0254012.1"/>
    <property type="molecule type" value="Genomic_DNA"/>
</dbReference>